<name>A0A6G1FYA5_9PEZI</name>
<feature type="domain" description="Dienelactone hydrolase" evidence="1">
    <location>
        <begin position="191"/>
        <end position="287"/>
    </location>
</feature>
<dbReference type="OrthoDB" id="1393670at2759"/>
<keyword evidence="2" id="KW-0378">Hydrolase</keyword>
<evidence type="ECO:0000259" key="1">
    <source>
        <dbReference type="Pfam" id="PF01738"/>
    </source>
</evidence>
<keyword evidence="3" id="KW-1185">Reference proteome</keyword>
<reference evidence="2 4" key="1">
    <citation type="submission" date="2020-01" db="EMBL/GenBank/DDBJ databases">
        <authorList>
            <consortium name="DOE Joint Genome Institute"/>
            <person name="Haridas S."/>
            <person name="Albert R."/>
            <person name="Binder M."/>
            <person name="Bloem J."/>
            <person name="Labutti K."/>
            <person name="Salamov A."/>
            <person name="Andreopoulos B."/>
            <person name="Baker S.E."/>
            <person name="Barry K."/>
            <person name="Bills G."/>
            <person name="Bluhm B.H."/>
            <person name="Cannon C."/>
            <person name="Castanera R."/>
            <person name="Culley D.E."/>
            <person name="Daum C."/>
            <person name="Ezra D."/>
            <person name="Gonzalez J.B."/>
            <person name="Henrissat B."/>
            <person name="Kuo A."/>
            <person name="Liang C."/>
            <person name="Lipzen A."/>
            <person name="Lutzoni F."/>
            <person name="Magnuson J."/>
            <person name="Mondo S."/>
            <person name="Nolan M."/>
            <person name="Ohm R."/>
            <person name="Pangilinan J."/>
            <person name="Park H.-J."/>
            <person name="Ramirez L."/>
            <person name="Alfaro M."/>
            <person name="Sun H."/>
            <person name="Tritt A."/>
            <person name="Yoshinaga Y."/>
            <person name="Zwiers L.-H."/>
            <person name="Turgeon B.G."/>
            <person name="Goodwin S.B."/>
            <person name="Spatafora J.W."/>
            <person name="Crous P.W."/>
            <person name="Grigoriev I.V."/>
        </authorList>
    </citation>
    <scope>NUCLEOTIDE SEQUENCE</scope>
    <source>
        <strain evidence="2 4">CBS 781.70</strain>
    </source>
</reference>
<dbReference type="RefSeq" id="XP_033532414.1">
    <property type="nucleotide sequence ID" value="XM_033679819.1"/>
</dbReference>
<dbReference type="GO" id="GO:0016787">
    <property type="term" value="F:hydrolase activity"/>
    <property type="evidence" value="ECO:0007669"/>
    <property type="project" value="UniProtKB-KW"/>
</dbReference>
<sequence>MGEHCVTDRPTPIGEVPTGEMASLGSIDCYISKPSDYPHSPSKLLLFLTGGTGIKSTNNQLQADKYASEGFVVVMPDQFEGNPAPNSATDSVDDASPIIEKLKHGAADVVKSFRIDMWLAYHTPQRVLPVLHKVLESAHEEFADAVANGGGVYGVGYCFGAKYILLLAGEHKETLGWGKTEVDEERGITTTGPMIKAGAVAHGTLVEKEDVAGVKVPMCLICVENDSLFPDEVRRRGVEALEKAEVEHEVKVYPKVPHGFAVYGDYEDPAIKQAQDVAFGQMLGWLQGH</sequence>
<proteinExistence type="predicted"/>
<dbReference type="PANTHER" id="PTHR17630:SF80">
    <property type="entry name" value="DIENELACTONE HYDROLASE DOMAIN-CONTAINING PROTEIN"/>
    <property type="match status" value="1"/>
</dbReference>
<accession>A0A6G1FYA5</accession>
<reference evidence="4" key="2">
    <citation type="submission" date="2020-04" db="EMBL/GenBank/DDBJ databases">
        <authorList>
            <consortium name="NCBI Genome Project"/>
        </authorList>
    </citation>
    <scope>NUCLEOTIDE SEQUENCE</scope>
    <source>
        <strain evidence="4">CBS 781.70</strain>
    </source>
</reference>
<dbReference type="Gene3D" id="3.40.50.1820">
    <property type="entry name" value="alpha/beta hydrolase"/>
    <property type="match status" value="1"/>
</dbReference>
<dbReference type="EMBL" id="ML975164">
    <property type="protein sequence ID" value="KAF1810783.1"/>
    <property type="molecule type" value="Genomic_DNA"/>
</dbReference>
<dbReference type="GeneID" id="54420389"/>
<evidence type="ECO:0000313" key="3">
    <source>
        <dbReference type="Proteomes" id="UP000504638"/>
    </source>
</evidence>
<dbReference type="InterPro" id="IPR029058">
    <property type="entry name" value="AB_hydrolase_fold"/>
</dbReference>
<dbReference type="AlphaFoldDB" id="A0A6G1FYA5"/>
<gene>
    <name evidence="2 4" type="ORF">P152DRAFT_460074</name>
</gene>
<reference evidence="4" key="3">
    <citation type="submission" date="2025-04" db="UniProtKB">
        <authorList>
            <consortium name="RefSeq"/>
        </authorList>
    </citation>
    <scope>IDENTIFICATION</scope>
    <source>
        <strain evidence="4">CBS 781.70</strain>
    </source>
</reference>
<feature type="domain" description="Dienelactone hydrolase" evidence="1">
    <location>
        <begin position="33"/>
        <end position="171"/>
    </location>
</feature>
<dbReference type="SUPFAM" id="SSF53474">
    <property type="entry name" value="alpha/beta-Hydrolases"/>
    <property type="match status" value="1"/>
</dbReference>
<protein>
    <submittedName>
        <fullName evidence="2 4">Alpha/beta-hydrolase</fullName>
    </submittedName>
</protein>
<evidence type="ECO:0000313" key="4">
    <source>
        <dbReference type="RefSeq" id="XP_033532414.1"/>
    </source>
</evidence>
<dbReference type="InterPro" id="IPR002925">
    <property type="entry name" value="Dienelactn_hydro"/>
</dbReference>
<evidence type="ECO:0000313" key="2">
    <source>
        <dbReference type="EMBL" id="KAF1810783.1"/>
    </source>
</evidence>
<dbReference type="Proteomes" id="UP000504638">
    <property type="component" value="Unplaced"/>
</dbReference>
<organism evidence="2">
    <name type="scientific">Eremomyces bilateralis CBS 781.70</name>
    <dbReference type="NCBI Taxonomy" id="1392243"/>
    <lineage>
        <taxon>Eukaryota</taxon>
        <taxon>Fungi</taxon>
        <taxon>Dikarya</taxon>
        <taxon>Ascomycota</taxon>
        <taxon>Pezizomycotina</taxon>
        <taxon>Dothideomycetes</taxon>
        <taxon>Dothideomycetes incertae sedis</taxon>
        <taxon>Eremomycetales</taxon>
        <taxon>Eremomycetaceae</taxon>
        <taxon>Eremomyces</taxon>
    </lineage>
</organism>
<dbReference type="Pfam" id="PF01738">
    <property type="entry name" value="DLH"/>
    <property type="match status" value="2"/>
</dbReference>
<dbReference type="PANTHER" id="PTHR17630">
    <property type="entry name" value="DIENELACTONE HYDROLASE"/>
    <property type="match status" value="1"/>
</dbReference>